<dbReference type="RefSeq" id="WP_408156047.1">
    <property type="nucleotide sequence ID" value="NZ_JAQQFM010000003.1"/>
</dbReference>
<gene>
    <name evidence="2" type="ORF">PQR62_06600</name>
</gene>
<proteinExistence type="predicted"/>
<comment type="caution">
    <text evidence="2">The sequence shown here is derived from an EMBL/GenBank/DDBJ whole genome shotgun (WGS) entry which is preliminary data.</text>
</comment>
<feature type="compositionally biased region" description="Low complexity" evidence="1">
    <location>
        <begin position="7"/>
        <end position="17"/>
    </location>
</feature>
<dbReference type="Proteomes" id="UP001629246">
    <property type="component" value="Unassembled WGS sequence"/>
</dbReference>
<dbReference type="EMBL" id="JAQQFM010000003">
    <property type="protein sequence ID" value="MFL9923923.1"/>
    <property type="molecule type" value="Genomic_DNA"/>
</dbReference>
<feature type="region of interest" description="Disordered" evidence="1">
    <location>
        <begin position="1"/>
        <end position="32"/>
    </location>
</feature>
<reference evidence="2 3" key="1">
    <citation type="journal article" date="2024" name="Chem. Sci.">
        <title>Discovery of megapolipeptins by genome mining of a Burkholderiales bacteria collection.</title>
        <authorList>
            <person name="Paulo B.S."/>
            <person name="Recchia M.J.J."/>
            <person name="Lee S."/>
            <person name="Fergusson C.H."/>
            <person name="Romanowski S.B."/>
            <person name="Hernandez A."/>
            <person name="Krull N."/>
            <person name="Liu D.Y."/>
            <person name="Cavanagh H."/>
            <person name="Bos A."/>
            <person name="Gray C.A."/>
            <person name="Murphy B.T."/>
            <person name="Linington R.G."/>
            <person name="Eustaquio A.S."/>
        </authorList>
    </citation>
    <scope>NUCLEOTIDE SEQUENCE [LARGE SCALE GENOMIC DNA]</scope>
    <source>
        <strain evidence="2 3">RL21-008-BIB-A</strain>
    </source>
</reference>
<accession>A0ABW9A837</accession>
<keyword evidence="3" id="KW-1185">Reference proteome</keyword>
<evidence type="ECO:0000313" key="3">
    <source>
        <dbReference type="Proteomes" id="UP001629246"/>
    </source>
</evidence>
<evidence type="ECO:0000256" key="1">
    <source>
        <dbReference type="SAM" id="MobiDB-lite"/>
    </source>
</evidence>
<protein>
    <submittedName>
        <fullName evidence="2">Uncharacterized protein</fullName>
    </submittedName>
</protein>
<organism evidence="2 3">
    <name type="scientific">Herbaspirillum lusitanum</name>
    <dbReference type="NCBI Taxonomy" id="213312"/>
    <lineage>
        <taxon>Bacteria</taxon>
        <taxon>Pseudomonadati</taxon>
        <taxon>Pseudomonadota</taxon>
        <taxon>Betaproteobacteria</taxon>
        <taxon>Burkholderiales</taxon>
        <taxon>Oxalobacteraceae</taxon>
        <taxon>Herbaspirillum</taxon>
    </lineage>
</organism>
<sequence>MRDGSSSRRQGSRLRSLATQFPSNENVGPREKWPRFFRQTSKRAFLLRRRSSMLARLRFLTFLSEKIPAGKAARRAGCRYNSRR</sequence>
<name>A0ABW9A837_9BURK</name>
<evidence type="ECO:0000313" key="2">
    <source>
        <dbReference type="EMBL" id="MFL9923923.1"/>
    </source>
</evidence>